<keyword evidence="1" id="KW-0472">Membrane</keyword>
<keyword evidence="1" id="KW-1133">Transmembrane helix</keyword>
<dbReference type="Proteomes" id="UP000625711">
    <property type="component" value="Unassembled WGS sequence"/>
</dbReference>
<protein>
    <recommendedName>
        <fullName evidence="4">Myosuppressin</fullName>
    </recommendedName>
</protein>
<organism evidence="2 3">
    <name type="scientific">Rhynchophorus ferrugineus</name>
    <name type="common">Red palm weevil</name>
    <name type="synonym">Curculio ferrugineus</name>
    <dbReference type="NCBI Taxonomy" id="354439"/>
    <lineage>
        <taxon>Eukaryota</taxon>
        <taxon>Metazoa</taxon>
        <taxon>Ecdysozoa</taxon>
        <taxon>Arthropoda</taxon>
        <taxon>Hexapoda</taxon>
        <taxon>Insecta</taxon>
        <taxon>Pterygota</taxon>
        <taxon>Neoptera</taxon>
        <taxon>Endopterygota</taxon>
        <taxon>Coleoptera</taxon>
        <taxon>Polyphaga</taxon>
        <taxon>Cucujiformia</taxon>
        <taxon>Curculionidae</taxon>
        <taxon>Dryophthorinae</taxon>
        <taxon>Rhynchophorus</taxon>
    </lineage>
</organism>
<gene>
    <name evidence="2" type="ORF">GWI33_003368</name>
</gene>
<reference evidence="2" key="1">
    <citation type="submission" date="2020-08" db="EMBL/GenBank/DDBJ databases">
        <title>Genome sequencing and assembly of the red palm weevil Rhynchophorus ferrugineus.</title>
        <authorList>
            <person name="Dias G.B."/>
            <person name="Bergman C.M."/>
            <person name="Manee M."/>
        </authorList>
    </citation>
    <scope>NUCLEOTIDE SEQUENCE</scope>
    <source>
        <strain evidence="2">AA-2017</strain>
        <tissue evidence="2">Whole larva</tissue>
    </source>
</reference>
<accession>A0A834MNL2</accession>
<keyword evidence="1" id="KW-0812">Transmembrane</keyword>
<name>A0A834MNL2_RHYFE</name>
<evidence type="ECO:0000313" key="2">
    <source>
        <dbReference type="EMBL" id="KAF7287730.1"/>
    </source>
</evidence>
<evidence type="ECO:0008006" key="4">
    <source>
        <dbReference type="Google" id="ProtNLM"/>
    </source>
</evidence>
<dbReference type="AlphaFoldDB" id="A0A834MNL2"/>
<keyword evidence="3" id="KW-1185">Reference proteome</keyword>
<evidence type="ECO:0000313" key="3">
    <source>
        <dbReference type="Proteomes" id="UP000625711"/>
    </source>
</evidence>
<sequence length="165" mass="18818">MLNRLYQKYMHMSGIVKICLTLIGYQSYHRITSLFNCYGFSHVPLSKIQALQGTCFHSRKTEITILTYTPKKTEKMKVSLAFLILGAAFGYFSINEGSASVISCPPNGYLQQDINPKLTQLCSTVEQIIGDSSSSERYLLRDGEERNAKRQDVDHVFLRFGRSRF</sequence>
<dbReference type="EMBL" id="JAACXV010000003">
    <property type="protein sequence ID" value="KAF7287730.1"/>
    <property type="molecule type" value="Genomic_DNA"/>
</dbReference>
<proteinExistence type="predicted"/>
<feature type="transmembrane region" description="Helical" evidence="1">
    <location>
        <begin position="78"/>
        <end position="94"/>
    </location>
</feature>
<comment type="caution">
    <text evidence="2">The sequence shown here is derived from an EMBL/GenBank/DDBJ whole genome shotgun (WGS) entry which is preliminary data.</text>
</comment>
<dbReference type="OrthoDB" id="6355109at2759"/>
<evidence type="ECO:0000256" key="1">
    <source>
        <dbReference type="SAM" id="Phobius"/>
    </source>
</evidence>